<dbReference type="AlphaFoldDB" id="A0A366CZF3"/>
<dbReference type="InterPro" id="IPR029057">
    <property type="entry name" value="PRTase-like"/>
</dbReference>
<dbReference type="InterPro" id="IPR000836">
    <property type="entry name" value="PRTase_dom"/>
</dbReference>
<sequence>MDWKLLSTQKIREIYYSLFFRQCYLCQSPSKQIFCHHCQQGLNPNIICCQQCKRPCNQPQATCGQCQSNRPSYQVCVAPYLFSGTMRTLIHQIKFNHGGHFIRPLTERMCQNLVAEYQSRLWPQQLLFVPSHPKRIRQRGFCQTQLMAKQLHKQLQAILGKETPDLPKINPILKIQHSQAQHTLPRKARLTAPNKSYQIQGQVAEHVALFDDVMTTGSTIDACCQQLLKAGAKRIDVWVIARTPDKTH</sequence>
<dbReference type="EMBL" id="QNRF01000004">
    <property type="protein sequence ID" value="RBO83210.1"/>
    <property type="molecule type" value="Genomic_DNA"/>
</dbReference>
<evidence type="ECO:0000256" key="1">
    <source>
        <dbReference type="ARBA" id="ARBA00008007"/>
    </source>
</evidence>
<dbReference type="SUPFAM" id="SSF53271">
    <property type="entry name" value="PRTase-like"/>
    <property type="match status" value="1"/>
</dbReference>
<dbReference type="Proteomes" id="UP000252086">
    <property type="component" value="Unassembled WGS sequence"/>
</dbReference>
<gene>
    <name evidence="2" type="ORF">DFP76_10425</name>
</gene>
<reference evidence="2 3" key="1">
    <citation type="submission" date="2018-06" db="EMBL/GenBank/DDBJ databases">
        <title>Genomic Encyclopedia of Type Strains, Phase III (KMG-III): the genomes of soil and plant-associated and newly described type strains.</title>
        <authorList>
            <person name="Whitman W."/>
        </authorList>
    </citation>
    <scope>NUCLEOTIDE SEQUENCE [LARGE SCALE GENOMIC DNA]</scope>
    <source>
        <strain evidence="2 3">CECT 7732</strain>
    </source>
</reference>
<protein>
    <submittedName>
        <fullName evidence="2">ComF family protein</fullName>
    </submittedName>
</protein>
<proteinExistence type="inferred from homology"/>
<evidence type="ECO:0000313" key="2">
    <source>
        <dbReference type="EMBL" id="RBO83210.1"/>
    </source>
</evidence>
<dbReference type="InterPro" id="IPR051910">
    <property type="entry name" value="ComF/GntX_DNA_util-trans"/>
</dbReference>
<accession>A0A366CZF3</accession>
<evidence type="ECO:0000313" key="3">
    <source>
        <dbReference type="Proteomes" id="UP000252086"/>
    </source>
</evidence>
<comment type="similarity">
    <text evidence="1">Belongs to the ComF/GntX family.</text>
</comment>
<dbReference type="OrthoDB" id="9793412at2"/>
<dbReference type="PANTHER" id="PTHR47505">
    <property type="entry name" value="DNA UTILIZATION PROTEIN YHGH"/>
    <property type="match status" value="1"/>
</dbReference>
<name>A0A366CZF3_9GAMM</name>
<dbReference type="PANTHER" id="PTHR47505:SF1">
    <property type="entry name" value="DNA UTILIZATION PROTEIN YHGH"/>
    <property type="match status" value="1"/>
</dbReference>
<dbReference type="CDD" id="cd06223">
    <property type="entry name" value="PRTases_typeI"/>
    <property type="match status" value="1"/>
</dbReference>
<dbReference type="Gene3D" id="3.40.50.2020">
    <property type="match status" value="1"/>
</dbReference>
<organism evidence="2 3">
    <name type="scientific">Marinomonas aquiplantarum</name>
    <dbReference type="NCBI Taxonomy" id="491951"/>
    <lineage>
        <taxon>Bacteria</taxon>
        <taxon>Pseudomonadati</taxon>
        <taxon>Pseudomonadota</taxon>
        <taxon>Gammaproteobacteria</taxon>
        <taxon>Oceanospirillales</taxon>
        <taxon>Oceanospirillaceae</taxon>
        <taxon>Marinomonas</taxon>
    </lineage>
</organism>
<keyword evidence="3" id="KW-1185">Reference proteome</keyword>
<comment type="caution">
    <text evidence="2">The sequence shown here is derived from an EMBL/GenBank/DDBJ whole genome shotgun (WGS) entry which is preliminary data.</text>
</comment>